<evidence type="ECO:0000313" key="1">
    <source>
        <dbReference type="EMBL" id="MBH5321800.1"/>
    </source>
</evidence>
<name>A0ABS0N1F9_9SPHN</name>
<evidence type="ECO:0000313" key="2">
    <source>
        <dbReference type="Proteomes" id="UP000602442"/>
    </source>
</evidence>
<comment type="caution">
    <text evidence="1">The sequence shown here is derived from an EMBL/GenBank/DDBJ whole genome shotgun (WGS) entry which is preliminary data.</text>
</comment>
<dbReference type="Proteomes" id="UP000602442">
    <property type="component" value="Unassembled WGS sequence"/>
</dbReference>
<proteinExistence type="predicted"/>
<reference evidence="1 2" key="1">
    <citation type="submission" date="2020-11" db="EMBL/GenBank/DDBJ databases">
        <title>Erythrobacter sediminis sp. nov., a marine bacterium from a tidal flat of Garorim Bay.</title>
        <authorList>
            <person name="Kim D."/>
            <person name="Yoo Y."/>
            <person name="Kim J.-J."/>
        </authorList>
    </citation>
    <scope>NUCLEOTIDE SEQUENCE [LARGE SCALE GENOMIC DNA]</scope>
    <source>
        <strain evidence="1 2">JGD-13</strain>
    </source>
</reference>
<gene>
    <name evidence="1" type="ORF">I5L03_04270</name>
</gene>
<keyword evidence="2" id="KW-1185">Reference proteome</keyword>
<dbReference type="RefSeq" id="WP_197920452.1">
    <property type="nucleotide sequence ID" value="NZ_CAWPTA010000006.1"/>
</dbReference>
<dbReference type="EMBL" id="JAEANY010000001">
    <property type="protein sequence ID" value="MBH5321800.1"/>
    <property type="molecule type" value="Genomic_DNA"/>
</dbReference>
<evidence type="ECO:0008006" key="3">
    <source>
        <dbReference type="Google" id="ProtNLM"/>
    </source>
</evidence>
<sequence>MKGFFRRISPKRAVTDFAEHWRQPTPHRWQILGVACAATFCLFFLFLPDTERAPPARPELVYISTFAEDRTDAEIIATNCANQELQDAIDARLAERAELRREMYRQLGRATFVDVDEMEAQAEAEREATGAVDEGPTEEELALSVAEYCARATEG</sequence>
<organism evidence="1 2">
    <name type="scientific">Aurantiacibacter sediminis</name>
    <dbReference type="NCBI Taxonomy" id="2793064"/>
    <lineage>
        <taxon>Bacteria</taxon>
        <taxon>Pseudomonadati</taxon>
        <taxon>Pseudomonadota</taxon>
        <taxon>Alphaproteobacteria</taxon>
        <taxon>Sphingomonadales</taxon>
        <taxon>Erythrobacteraceae</taxon>
        <taxon>Aurantiacibacter</taxon>
    </lineage>
</organism>
<protein>
    <recommendedName>
        <fullName evidence="3">Metal-dependent phosphohydrolase 7TM extracellular domain-containing protein</fullName>
    </recommendedName>
</protein>
<accession>A0ABS0N1F9</accession>